<protein>
    <recommendedName>
        <fullName evidence="1">tRNA (guanine(37)-N(1))-methyltransferase</fullName>
        <ecNumber evidence="1">2.1.1.228</ecNumber>
    </recommendedName>
    <alternativeName>
        <fullName evidence="7">M1G-methyltransferase</fullName>
    </alternativeName>
    <alternativeName>
        <fullName evidence="8">tRNA [GM37] methyltransferase</fullName>
    </alternativeName>
</protein>
<dbReference type="FunFam" id="3.30.300.110:FF:000001">
    <property type="entry name" value="tRNA (guanine(37)-N1)-methyltransferase"/>
    <property type="match status" value="1"/>
</dbReference>
<evidence type="ECO:0000256" key="7">
    <source>
        <dbReference type="ARBA" id="ARBA00029736"/>
    </source>
</evidence>
<evidence type="ECO:0000256" key="4">
    <source>
        <dbReference type="ARBA" id="ARBA00022679"/>
    </source>
</evidence>
<evidence type="ECO:0000313" key="10">
    <source>
        <dbReference type="EMBL" id="QEE14940.2"/>
    </source>
</evidence>
<name>A0A5B9D868_9ARCH</name>
<dbReference type="EC" id="2.1.1.228" evidence="1"/>
<keyword evidence="4" id="KW-0808">Transferase</keyword>
<dbReference type="SUPFAM" id="SSF53335">
    <property type="entry name" value="S-adenosyl-L-methionine-dependent methyltransferases"/>
    <property type="match status" value="1"/>
</dbReference>
<dbReference type="Gene3D" id="3.40.50.150">
    <property type="entry name" value="Vaccinia Virus protein VP39"/>
    <property type="match status" value="1"/>
</dbReference>
<dbReference type="GO" id="GO:0052906">
    <property type="term" value="F:tRNA (guanine(37)-N1)-methyltransferase activity"/>
    <property type="evidence" value="ECO:0007669"/>
    <property type="project" value="UniProtKB-EC"/>
</dbReference>
<dbReference type="Proteomes" id="UP000321408">
    <property type="component" value="Chromosome"/>
</dbReference>
<dbReference type="Pfam" id="PF02475">
    <property type="entry name" value="TRM5-TYW2_MTfase"/>
    <property type="match status" value="1"/>
</dbReference>
<dbReference type="EMBL" id="CP042905">
    <property type="protein sequence ID" value="QEE14940.2"/>
    <property type="molecule type" value="Genomic_DNA"/>
</dbReference>
<dbReference type="InterPro" id="IPR056744">
    <property type="entry name" value="TRM5/TYW2-like_N"/>
</dbReference>
<evidence type="ECO:0000256" key="9">
    <source>
        <dbReference type="ARBA" id="ARBA00047783"/>
    </source>
</evidence>
<dbReference type="AlphaFoldDB" id="A0A5B9D868"/>
<comment type="catalytic activity">
    <reaction evidence="9">
        <text>guanosine(37) in tRNA + S-adenosyl-L-methionine = N(1)-methylguanosine(37) in tRNA + S-adenosyl-L-homocysteine + H(+)</text>
        <dbReference type="Rhea" id="RHEA:36899"/>
        <dbReference type="Rhea" id="RHEA-COMP:10145"/>
        <dbReference type="Rhea" id="RHEA-COMP:10147"/>
        <dbReference type="ChEBI" id="CHEBI:15378"/>
        <dbReference type="ChEBI" id="CHEBI:57856"/>
        <dbReference type="ChEBI" id="CHEBI:59789"/>
        <dbReference type="ChEBI" id="CHEBI:73542"/>
        <dbReference type="ChEBI" id="CHEBI:74269"/>
        <dbReference type="EC" id="2.1.1.228"/>
    </reaction>
</comment>
<dbReference type="InterPro" id="IPR056743">
    <property type="entry name" value="TRM5-TYW2-like_MTfase"/>
</dbReference>
<evidence type="ECO:0000256" key="2">
    <source>
        <dbReference type="ARBA" id="ARBA00022490"/>
    </source>
</evidence>
<dbReference type="InterPro" id="IPR030382">
    <property type="entry name" value="MeTrfase_TRM5/TYW2"/>
</dbReference>
<dbReference type="Gene3D" id="3.30.300.110">
    <property type="entry name" value="Met-10+ protein-like domains"/>
    <property type="match status" value="1"/>
</dbReference>
<dbReference type="Gene3D" id="3.30.70.2580">
    <property type="match status" value="1"/>
</dbReference>
<dbReference type="InterPro" id="IPR029063">
    <property type="entry name" value="SAM-dependent_MTases_sf"/>
</dbReference>
<reference evidence="10 11" key="2">
    <citation type="journal article" date="2024" name="Int. J. Syst. Evol. Microbiol.">
        <title>Promethearchaeum syntrophicum gen. nov., sp. nov., an anaerobic, obligately syntrophic archaeon, the first isolate of the lineage 'Asgard' archaea, and proposal of the new archaeal phylum Promethearchaeota phyl. nov. and kingdom Promethearchaeati regn. nov.</title>
        <authorList>
            <person name="Imachi H."/>
            <person name="Nobu M.K."/>
            <person name="Kato S."/>
            <person name="Takaki Y."/>
            <person name="Miyazaki M."/>
            <person name="Miyata M."/>
            <person name="Ogawara M."/>
            <person name="Saito Y."/>
            <person name="Sakai S."/>
            <person name="Tahara Y.O."/>
            <person name="Takano Y."/>
            <person name="Tasumi E."/>
            <person name="Uematsu K."/>
            <person name="Yoshimura T."/>
            <person name="Itoh T."/>
            <person name="Ohkuma M."/>
            <person name="Takai K."/>
        </authorList>
    </citation>
    <scope>NUCLEOTIDE SEQUENCE [LARGE SCALE GENOMIC DNA]</scope>
    <source>
        <strain evidence="10 11">MK-D1</strain>
    </source>
</reference>
<dbReference type="PANTHER" id="PTHR23245:SF36">
    <property type="entry name" value="TRNA (GUANINE(37)-N1)-METHYLTRANSFERASE"/>
    <property type="match status" value="1"/>
</dbReference>
<keyword evidence="6" id="KW-0819">tRNA processing</keyword>
<proteinExistence type="predicted"/>
<sequence length="372" mass="43077">MSEIKKWILEIDLINGNSIIKKLQSINAIDTNFKIHSQNNSIFIPLKHEIDNLSVLLNGYEFKIFPAQKNSKNLIDRKKTHSKSLKETLKEIIPSEFHNLLPRAFDIIGDIAIIELNRDEQKPLRPFINSIGQILLENHSNIKSVYEKASDIEGLYRTRKFDLIAGLNKTETIHRENLGKFHVDIEQTFFSPRLAYERQRIAKLKTEFNLNGKIWDVFCGVGPFIIQISKKNPKAHSIGTDINCRAIELAKKNIELNKIVGNIEFYCQDVKEISISQVFSKFQNSISRFIMNLPEKSIQFLKNLPQFIQKNGALLHLYQFNKKINPIQEAKDIFEKELKNTRIKLKEYKFSKVVKPFSPNIVMTVLDAIISL</sequence>
<dbReference type="GO" id="GO:0005737">
    <property type="term" value="C:cytoplasm"/>
    <property type="evidence" value="ECO:0007669"/>
    <property type="project" value="TreeGrafter"/>
</dbReference>
<accession>A0A5B9D868</accession>
<keyword evidence="11" id="KW-1185">Reference proteome</keyword>
<keyword evidence="2" id="KW-0963">Cytoplasm</keyword>
<dbReference type="KEGG" id="psyt:DSAG12_00762"/>
<evidence type="ECO:0000256" key="5">
    <source>
        <dbReference type="ARBA" id="ARBA00022691"/>
    </source>
</evidence>
<dbReference type="CDD" id="cd02440">
    <property type="entry name" value="AdoMet_MTases"/>
    <property type="match status" value="1"/>
</dbReference>
<evidence type="ECO:0000256" key="3">
    <source>
        <dbReference type="ARBA" id="ARBA00022603"/>
    </source>
</evidence>
<dbReference type="GO" id="GO:0002939">
    <property type="term" value="P:tRNA N1-guanine methylation"/>
    <property type="evidence" value="ECO:0007669"/>
    <property type="project" value="TreeGrafter"/>
</dbReference>
<evidence type="ECO:0000313" key="11">
    <source>
        <dbReference type="Proteomes" id="UP000321408"/>
    </source>
</evidence>
<evidence type="ECO:0000256" key="6">
    <source>
        <dbReference type="ARBA" id="ARBA00022694"/>
    </source>
</evidence>
<keyword evidence="3 10" id="KW-0489">Methyltransferase</keyword>
<evidence type="ECO:0000256" key="1">
    <source>
        <dbReference type="ARBA" id="ARBA00012807"/>
    </source>
</evidence>
<keyword evidence="5" id="KW-0949">S-adenosyl-L-methionine</keyword>
<dbReference type="Pfam" id="PF25133">
    <property type="entry name" value="TYW2_N_2"/>
    <property type="match status" value="1"/>
</dbReference>
<dbReference type="PANTHER" id="PTHR23245">
    <property type="entry name" value="TRNA METHYLTRANSFERASE"/>
    <property type="match status" value="1"/>
</dbReference>
<evidence type="ECO:0000256" key="8">
    <source>
        <dbReference type="ARBA" id="ARBA00033392"/>
    </source>
</evidence>
<organism evidence="10 11">
    <name type="scientific">Promethearchaeum syntrophicum</name>
    <dbReference type="NCBI Taxonomy" id="2594042"/>
    <lineage>
        <taxon>Archaea</taxon>
        <taxon>Promethearchaeati</taxon>
        <taxon>Promethearchaeota</taxon>
        <taxon>Promethearchaeia</taxon>
        <taxon>Promethearchaeales</taxon>
        <taxon>Promethearchaeaceae</taxon>
        <taxon>Promethearchaeum</taxon>
    </lineage>
</organism>
<dbReference type="Pfam" id="PF18093">
    <property type="entry name" value="Trm5_N"/>
    <property type="match status" value="1"/>
</dbReference>
<reference evidence="10 11" key="1">
    <citation type="journal article" date="2020" name="Nature">
        <title>Isolation of an archaeon at the prokaryote-eukaryote interface.</title>
        <authorList>
            <person name="Imachi H."/>
            <person name="Nobu M.K."/>
            <person name="Nakahara N."/>
            <person name="Morono Y."/>
            <person name="Ogawara M."/>
            <person name="Takaki Y."/>
            <person name="Takano Y."/>
            <person name="Uematsu K."/>
            <person name="Ikuta T."/>
            <person name="Ito M."/>
            <person name="Matsui Y."/>
            <person name="Miyazaki M."/>
            <person name="Murata K."/>
            <person name="Saito Y."/>
            <person name="Sakai S."/>
            <person name="Song C."/>
            <person name="Tasumi E."/>
            <person name="Yamanaka Y."/>
            <person name="Yamaguchi T."/>
            <person name="Kamagata Y."/>
            <person name="Tamaki H."/>
            <person name="Takai K."/>
        </authorList>
    </citation>
    <scope>NUCLEOTIDE SEQUENCE [LARGE SCALE GENOMIC DNA]</scope>
    <source>
        <strain evidence="10 11">MK-D1</strain>
    </source>
</reference>
<dbReference type="PROSITE" id="PS51684">
    <property type="entry name" value="SAM_MT_TRM5_TYW2"/>
    <property type="match status" value="1"/>
</dbReference>
<gene>
    <name evidence="10" type="ORF">DSAG12_00762</name>
</gene>
<dbReference type="InterPro" id="IPR040601">
    <property type="entry name" value="Trm5a/b_N"/>
</dbReference>